<comment type="caution">
    <text evidence="1">The sequence shown here is derived from an EMBL/GenBank/DDBJ whole genome shotgun (WGS) entry which is preliminary data.</text>
</comment>
<dbReference type="Proteomes" id="UP000308978">
    <property type="component" value="Unassembled WGS sequence"/>
</dbReference>
<dbReference type="EMBL" id="SSTJ01000003">
    <property type="protein sequence ID" value="THG38047.1"/>
    <property type="molecule type" value="Genomic_DNA"/>
</dbReference>
<evidence type="ECO:0000313" key="2">
    <source>
        <dbReference type="Proteomes" id="UP000308978"/>
    </source>
</evidence>
<dbReference type="SUPFAM" id="SSF56784">
    <property type="entry name" value="HAD-like"/>
    <property type="match status" value="1"/>
</dbReference>
<sequence length="192" mass="20734">MALLTPDRYFSRITAIDIEADLLGRGYRAVLLDIDNTIRARDTGQVPRDVGLWLGRARTAGVDFCLVSNNWHSDVYQFAGELELPIVAKAMKPVPASFMVALRKLKAPRSEAVVVGDQLATDVLGAHLAGLPAYMLQPLVEQDLPHTLLLRNAERVILGDRKPEPAVHMRQAGDELAASCAPAAAGSPSSSE</sequence>
<accession>A0A4V6RZ84</accession>
<protein>
    <submittedName>
        <fullName evidence="1">YqeG family HAD IIIA-type phosphatase</fullName>
    </submittedName>
</protein>
<organism evidence="1 2">
    <name type="scientific">Adlercreutzia caecimuris</name>
    <dbReference type="NCBI Taxonomy" id="671266"/>
    <lineage>
        <taxon>Bacteria</taxon>
        <taxon>Bacillati</taxon>
        <taxon>Actinomycetota</taxon>
        <taxon>Coriobacteriia</taxon>
        <taxon>Eggerthellales</taxon>
        <taxon>Eggerthellaceae</taxon>
        <taxon>Adlercreutzia</taxon>
    </lineage>
</organism>
<gene>
    <name evidence="1" type="ORF">E5986_04130</name>
</gene>
<dbReference type="Gene3D" id="3.40.50.1000">
    <property type="entry name" value="HAD superfamily/HAD-like"/>
    <property type="match status" value="1"/>
</dbReference>
<dbReference type="AlphaFoldDB" id="A0A4V6RZ84"/>
<dbReference type="Pfam" id="PF13242">
    <property type="entry name" value="Hydrolase_like"/>
    <property type="match status" value="1"/>
</dbReference>
<name>A0A4V6RZ84_9ACTN</name>
<dbReference type="InterPro" id="IPR023214">
    <property type="entry name" value="HAD_sf"/>
</dbReference>
<proteinExistence type="predicted"/>
<dbReference type="RefSeq" id="WP_136433595.1">
    <property type="nucleotide sequence ID" value="NZ_SSTJ01000003.1"/>
</dbReference>
<reference evidence="1 2" key="1">
    <citation type="submission" date="2019-04" db="EMBL/GenBank/DDBJ databases">
        <title>Microbes associate with the intestines of laboratory mice.</title>
        <authorList>
            <person name="Navarre W."/>
            <person name="Wong E."/>
            <person name="Huang K.C."/>
            <person name="Tropini C."/>
            <person name="Ng K."/>
            <person name="Yu B."/>
        </authorList>
    </citation>
    <scope>NUCLEOTIDE SEQUENCE [LARGE SCALE GENOMIC DNA]</scope>
    <source>
        <strain evidence="1 2">NM80_B27</strain>
    </source>
</reference>
<evidence type="ECO:0000313" key="1">
    <source>
        <dbReference type="EMBL" id="THG38047.1"/>
    </source>
</evidence>
<dbReference type="InterPro" id="IPR036412">
    <property type="entry name" value="HAD-like_sf"/>
</dbReference>